<dbReference type="PRINTS" id="PR00620">
    <property type="entry name" value="HISTONEH2A"/>
</dbReference>
<keyword evidence="14" id="KW-0544">Nucleosome core</keyword>
<comment type="similarity">
    <text evidence="4">Belongs to the histone H3 family.</text>
</comment>
<dbReference type="Gene3D" id="1.10.10.10">
    <property type="entry name" value="Winged helix-like DNA-binding domain superfamily/Winged helix DNA-binding domain"/>
    <property type="match status" value="1"/>
</dbReference>
<keyword evidence="18" id="KW-1185">Reference proteome</keyword>
<evidence type="ECO:0000313" key="18">
    <source>
        <dbReference type="Proteomes" id="UP000606274"/>
    </source>
</evidence>
<evidence type="ECO:0000256" key="7">
    <source>
        <dbReference type="ARBA" id="ARBA00022454"/>
    </source>
</evidence>
<dbReference type="InterPro" id="IPR007125">
    <property type="entry name" value="H2A/H2B/H3"/>
</dbReference>
<feature type="compositionally biased region" description="Basic residues" evidence="15">
    <location>
        <begin position="138"/>
        <end position="161"/>
    </location>
</feature>
<evidence type="ECO:0000256" key="11">
    <source>
        <dbReference type="ARBA" id="ARBA00022990"/>
    </source>
</evidence>
<dbReference type="PANTHER" id="PTHR11426">
    <property type="entry name" value="HISTONE H3"/>
    <property type="match status" value="1"/>
</dbReference>
<evidence type="ECO:0000256" key="3">
    <source>
        <dbReference type="ARBA" id="ARBA00004286"/>
    </source>
</evidence>
<dbReference type="InterPro" id="IPR002119">
    <property type="entry name" value="Histone_H2A"/>
</dbReference>
<dbReference type="FunFam" id="1.10.20.10:FF:000044">
    <property type="entry name" value="Histone H3.3"/>
    <property type="match status" value="1"/>
</dbReference>
<feature type="region of interest" description="Disordered" evidence="15">
    <location>
        <begin position="240"/>
        <end position="261"/>
    </location>
</feature>
<dbReference type="InterPro" id="IPR000164">
    <property type="entry name" value="Histone_H3/CENP-A"/>
</dbReference>
<dbReference type="GO" id="GO:0003677">
    <property type="term" value="F:DNA binding"/>
    <property type="evidence" value="ECO:0007669"/>
    <property type="project" value="UniProtKB-KW"/>
</dbReference>
<dbReference type="SMART" id="SM00428">
    <property type="entry name" value="H3"/>
    <property type="match status" value="1"/>
</dbReference>
<dbReference type="GO" id="GO:0006334">
    <property type="term" value="P:nucleosome assembly"/>
    <property type="evidence" value="ECO:0007669"/>
    <property type="project" value="InterPro"/>
</dbReference>
<keyword evidence="9" id="KW-0597">Phosphoprotein</keyword>
<comment type="caution">
    <text evidence="17">The sequence shown here is derived from an EMBL/GenBank/DDBJ whole genome shotgun (WGS) entry which is preliminary data.</text>
</comment>
<dbReference type="FunFam" id="1.10.10.10:FF:000075">
    <property type="entry name" value="Histone H1 like"/>
    <property type="match status" value="1"/>
</dbReference>
<dbReference type="FunFam" id="1.10.20.10:FF:000103">
    <property type="entry name" value="Histone H2A type 1"/>
    <property type="match status" value="1"/>
</dbReference>
<evidence type="ECO:0000256" key="10">
    <source>
        <dbReference type="ARBA" id="ARBA00022843"/>
    </source>
</evidence>
<dbReference type="CDD" id="cd22911">
    <property type="entry name" value="HFD_H3"/>
    <property type="match status" value="1"/>
</dbReference>
<dbReference type="PROSITE" id="PS51504">
    <property type="entry name" value="H15"/>
    <property type="match status" value="1"/>
</dbReference>
<keyword evidence="10" id="KW-0832">Ubl conjugation</keyword>
<evidence type="ECO:0000256" key="5">
    <source>
        <dbReference type="ARBA" id="ARBA00010691"/>
    </source>
</evidence>
<evidence type="ECO:0000256" key="6">
    <source>
        <dbReference type="ARBA" id="ARBA00020833"/>
    </source>
</evidence>
<comment type="similarity">
    <text evidence="5">Belongs to the histone H2A family.</text>
</comment>
<name>A0A8T0BE31_SILME</name>
<evidence type="ECO:0000256" key="12">
    <source>
        <dbReference type="ARBA" id="ARBA00023125"/>
    </source>
</evidence>
<feature type="compositionally biased region" description="Basic residues" evidence="15">
    <location>
        <begin position="95"/>
        <end position="115"/>
    </location>
</feature>
<protein>
    <recommendedName>
        <fullName evidence="6">Histone H1</fullName>
    </recommendedName>
</protein>
<dbReference type="InterPro" id="IPR009072">
    <property type="entry name" value="Histone-fold"/>
</dbReference>
<keyword evidence="12" id="KW-0238">DNA-binding</keyword>
<comment type="subcellular location">
    <subcellularLocation>
        <location evidence="3">Chromosome</location>
    </subcellularLocation>
    <subcellularLocation>
        <location evidence="2">Nucleus</location>
    </subcellularLocation>
</comment>
<dbReference type="EMBL" id="JABFDY010000009">
    <property type="protein sequence ID" value="KAF7703566.1"/>
    <property type="molecule type" value="Genomic_DNA"/>
</dbReference>
<dbReference type="SMART" id="SM00526">
    <property type="entry name" value="H15"/>
    <property type="match status" value="1"/>
</dbReference>
<dbReference type="GO" id="GO:0030527">
    <property type="term" value="F:structural constituent of chromatin"/>
    <property type="evidence" value="ECO:0007669"/>
    <property type="project" value="InterPro"/>
</dbReference>
<dbReference type="PROSITE" id="PS00959">
    <property type="entry name" value="HISTONE_H3_2"/>
    <property type="match status" value="1"/>
</dbReference>
<keyword evidence="13" id="KW-0539">Nucleus</keyword>
<dbReference type="GO" id="GO:0005634">
    <property type="term" value="C:nucleus"/>
    <property type="evidence" value="ECO:0007669"/>
    <property type="project" value="UniProtKB-SubCell"/>
</dbReference>
<organism evidence="17 18">
    <name type="scientific">Silurus meridionalis</name>
    <name type="common">Southern catfish</name>
    <name type="synonym">Silurus soldatovi meridionalis</name>
    <dbReference type="NCBI Taxonomy" id="175797"/>
    <lineage>
        <taxon>Eukaryota</taxon>
        <taxon>Metazoa</taxon>
        <taxon>Chordata</taxon>
        <taxon>Craniata</taxon>
        <taxon>Vertebrata</taxon>
        <taxon>Euteleostomi</taxon>
        <taxon>Actinopterygii</taxon>
        <taxon>Neopterygii</taxon>
        <taxon>Teleostei</taxon>
        <taxon>Ostariophysi</taxon>
        <taxon>Siluriformes</taxon>
        <taxon>Siluridae</taxon>
        <taxon>Silurus</taxon>
    </lineage>
</organism>
<dbReference type="AlphaFoldDB" id="A0A8T0BE31"/>
<dbReference type="InterPro" id="IPR036390">
    <property type="entry name" value="WH_DNA-bd_sf"/>
</dbReference>
<dbReference type="SUPFAM" id="SSF47113">
    <property type="entry name" value="Histone-fold"/>
    <property type="match status" value="2"/>
</dbReference>
<dbReference type="Pfam" id="PF00538">
    <property type="entry name" value="Linker_histone"/>
    <property type="match status" value="1"/>
</dbReference>
<sequence>MAEVKKRAASRAKKAGPSVGELIVKAVSSSKERSGVSLAALKRALAAGGYDVENNSRFKLAVKGLVLKGTLLQSKGTGASGSFKLNKKQTEAKKTATKAKKPVAVKAKKPKKVAAKKPVAAAKKSPKKAKKPAAAGKKATKSPKKAKKPTTPKKAAKSRGRVHRLLRKGNYAERVGAGASFYLAAVLEYLTAEILELAGNAARDNKKTSIIPRHLQLAVRNDEVLNKLLGGVTITQGGAQEAARHQGCSQDRSGYRRHEEASPLQARQRGFKLIRRLPFQRLVREIAQDFKTDLRFQSSAVMALQEASKAYLVGLFEDTNQCAIHAKRVTIMPKDIQLARRICGERA</sequence>
<dbReference type="Proteomes" id="UP000606274">
    <property type="component" value="Unassembled WGS sequence"/>
</dbReference>
<evidence type="ECO:0000256" key="2">
    <source>
        <dbReference type="ARBA" id="ARBA00004123"/>
    </source>
</evidence>
<evidence type="ECO:0000256" key="4">
    <source>
        <dbReference type="ARBA" id="ARBA00010343"/>
    </source>
</evidence>
<accession>A0A8T0BE31</accession>
<dbReference type="Gene3D" id="1.10.20.10">
    <property type="entry name" value="Histone, subunit A"/>
    <property type="match status" value="2"/>
</dbReference>
<gene>
    <name evidence="17" type="ORF">HF521_022573</name>
</gene>
<dbReference type="GO" id="GO:0000786">
    <property type="term" value="C:nucleosome"/>
    <property type="evidence" value="ECO:0007669"/>
    <property type="project" value="UniProtKB-KW"/>
</dbReference>
<evidence type="ECO:0000256" key="15">
    <source>
        <dbReference type="SAM" id="MobiDB-lite"/>
    </source>
</evidence>
<feature type="region of interest" description="Disordered" evidence="15">
    <location>
        <begin position="77"/>
        <end position="161"/>
    </location>
</feature>
<evidence type="ECO:0000259" key="16">
    <source>
        <dbReference type="PROSITE" id="PS51504"/>
    </source>
</evidence>
<feature type="domain" description="H15" evidence="16">
    <location>
        <begin position="15"/>
        <end position="87"/>
    </location>
</feature>
<evidence type="ECO:0000256" key="14">
    <source>
        <dbReference type="ARBA" id="ARBA00023269"/>
    </source>
</evidence>
<evidence type="ECO:0000256" key="1">
    <source>
        <dbReference type="ARBA" id="ARBA00002001"/>
    </source>
</evidence>
<evidence type="ECO:0000313" key="17">
    <source>
        <dbReference type="EMBL" id="KAF7703566.1"/>
    </source>
</evidence>
<keyword evidence="7" id="KW-0158">Chromosome</keyword>
<evidence type="ECO:0000256" key="13">
    <source>
        <dbReference type="ARBA" id="ARBA00023242"/>
    </source>
</evidence>
<dbReference type="SMART" id="SM00414">
    <property type="entry name" value="H2A"/>
    <property type="match status" value="1"/>
</dbReference>
<keyword evidence="11" id="KW-0007">Acetylation</keyword>
<dbReference type="Pfam" id="PF00125">
    <property type="entry name" value="Histone"/>
    <property type="match status" value="2"/>
</dbReference>
<keyword evidence="8" id="KW-1017">Isopeptide bond</keyword>
<evidence type="ECO:0000256" key="9">
    <source>
        <dbReference type="ARBA" id="ARBA00022553"/>
    </source>
</evidence>
<dbReference type="CDD" id="cd00073">
    <property type="entry name" value="H15"/>
    <property type="match status" value="1"/>
</dbReference>
<evidence type="ECO:0000256" key="8">
    <source>
        <dbReference type="ARBA" id="ARBA00022499"/>
    </source>
</evidence>
<proteinExistence type="inferred from homology"/>
<dbReference type="SUPFAM" id="SSF46785">
    <property type="entry name" value="Winged helix' DNA-binding domain"/>
    <property type="match status" value="1"/>
</dbReference>
<comment type="function">
    <text evidence="1">Core component of nucleosome. Nucleosomes wrap and compact DNA into chromatin, limiting DNA accessibility to the cellular machineries which require DNA as a template. Histones thereby play a central role in transcription regulation, DNA repair, DNA replication and chromosomal stability. DNA accessibility is regulated via a complex set of post-translational modifications of histones, also called histone code, and nucleosome remodeling.</text>
</comment>
<dbReference type="InterPro" id="IPR036388">
    <property type="entry name" value="WH-like_DNA-bd_sf"/>
</dbReference>
<dbReference type="GO" id="GO:0046982">
    <property type="term" value="F:protein heterodimerization activity"/>
    <property type="evidence" value="ECO:0007669"/>
    <property type="project" value="InterPro"/>
</dbReference>
<dbReference type="CDD" id="cd00074">
    <property type="entry name" value="HFD_H2A"/>
    <property type="match status" value="1"/>
</dbReference>
<reference evidence="17" key="1">
    <citation type="submission" date="2020-08" db="EMBL/GenBank/DDBJ databases">
        <title>Chromosome-level assembly of Southern catfish (Silurus meridionalis) provides insights into visual adaptation to the nocturnal and benthic lifestyles.</title>
        <authorList>
            <person name="Zhang Y."/>
            <person name="Wang D."/>
            <person name="Peng Z."/>
        </authorList>
    </citation>
    <scope>NUCLEOTIDE SEQUENCE</scope>
    <source>
        <strain evidence="17">SWU-2019-XX</strain>
        <tissue evidence="17">Muscle</tissue>
    </source>
</reference>
<dbReference type="InterPro" id="IPR005818">
    <property type="entry name" value="Histone_H1/H5_H15"/>
</dbReference>